<dbReference type="PANTHER" id="PTHR21240:SF28">
    <property type="entry name" value="ISO-OROTATE DECARBOXYLASE (EUROFUNG)"/>
    <property type="match status" value="1"/>
</dbReference>
<feature type="domain" description="Amidohydrolase-related" evidence="2">
    <location>
        <begin position="88"/>
        <end position="346"/>
    </location>
</feature>
<protein>
    <submittedName>
        <fullName evidence="3">Putative TIM-barrel fold metal-dependent hydrolase</fullName>
    </submittedName>
</protein>
<name>A0A841DA62_PLAVE</name>
<reference evidence="3 4" key="1">
    <citation type="submission" date="2020-08" db="EMBL/GenBank/DDBJ databases">
        <title>Genomic Encyclopedia of Type Strains, Phase III (KMG-III): the genomes of soil and plant-associated and newly described type strains.</title>
        <authorList>
            <person name="Whitman W."/>
        </authorList>
    </citation>
    <scope>NUCLEOTIDE SEQUENCE [LARGE SCALE GENOMIC DNA]</scope>
    <source>
        <strain evidence="3 4">CECT 3303</strain>
    </source>
</reference>
<keyword evidence="1" id="KW-0456">Lyase</keyword>
<evidence type="ECO:0000313" key="4">
    <source>
        <dbReference type="Proteomes" id="UP000562352"/>
    </source>
</evidence>
<keyword evidence="3" id="KW-0378">Hydrolase</keyword>
<proteinExistence type="predicted"/>
<dbReference type="GO" id="GO:0005737">
    <property type="term" value="C:cytoplasm"/>
    <property type="evidence" value="ECO:0007669"/>
    <property type="project" value="TreeGrafter"/>
</dbReference>
<organism evidence="3 4">
    <name type="scientific">Planomonospora venezuelensis</name>
    <dbReference type="NCBI Taxonomy" id="1999"/>
    <lineage>
        <taxon>Bacteria</taxon>
        <taxon>Bacillati</taxon>
        <taxon>Actinomycetota</taxon>
        <taxon>Actinomycetes</taxon>
        <taxon>Streptosporangiales</taxon>
        <taxon>Streptosporangiaceae</taxon>
        <taxon>Planomonospora</taxon>
    </lineage>
</organism>
<keyword evidence="4" id="KW-1185">Reference proteome</keyword>
<accession>A0A841DA62</accession>
<dbReference type="Pfam" id="PF04909">
    <property type="entry name" value="Amidohydro_2"/>
    <property type="match status" value="1"/>
</dbReference>
<dbReference type="InterPro" id="IPR032466">
    <property type="entry name" value="Metal_Hydrolase"/>
</dbReference>
<evidence type="ECO:0000259" key="2">
    <source>
        <dbReference type="Pfam" id="PF04909"/>
    </source>
</evidence>
<comment type="caution">
    <text evidence="3">The sequence shown here is derived from an EMBL/GenBank/DDBJ whole genome shotgun (WGS) entry which is preliminary data.</text>
</comment>
<gene>
    <name evidence="3" type="ORF">FHS22_006373</name>
</gene>
<dbReference type="GO" id="GO:0016831">
    <property type="term" value="F:carboxy-lyase activity"/>
    <property type="evidence" value="ECO:0007669"/>
    <property type="project" value="InterPro"/>
</dbReference>
<dbReference type="InterPro" id="IPR032465">
    <property type="entry name" value="ACMSD"/>
</dbReference>
<dbReference type="GO" id="GO:0019748">
    <property type="term" value="P:secondary metabolic process"/>
    <property type="evidence" value="ECO:0007669"/>
    <property type="project" value="TreeGrafter"/>
</dbReference>
<dbReference type="Gene3D" id="3.20.20.140">
    <property type="entry name" value="Metal-dependent hydrolases"/>
    <property type="match status" value="1"/>
</dbReference>
<evidence type="ECO:0000256" key="1">
    <source>
        <dbReference type="ARBA" id="ARBA00023239"/>
    </source>
</evidence>
<dbReference type="InterPro" id="IPR006680">
    <property type="entry name" value="Amidohydro-rel"/>
</dbReference>
<sequence length="356" mass="40144">MAAESLRLEDYAPRSELVVPETSVTRPRFPVIDAHSHLGTEFGGGWDRRPVGELLDVLDASGVERLVDLDGGWDEEVLDRHLALFKEAAPERFACFGGVDWQAWPELGNRFPEWAADRLAAQVRRGAQGLKIWKPFGLSVADQRGCRVAVDDHRLDVLWATAAELGVPVVIHVADPVAFFRPMDERNERYELLRENPQWHALRPGFPPFETVVGELASLVARHRSTVFVGAHVGCYAENLAWVSVLLDRCPNFYVDLAARLDELARQPYTARRFVVRHQDRVVFGTDWPADVGMYRTHYRFLETDDEHFPGPGGDRPGKSWRLTGLHLPDDVLAKVYRDNALRLLGPASPRSASWS</sequence>
<dbReference type="SUPFAM" id="SSF51556">
    <property type="entry name" value="Metallo-dependent hydrolases"/>
    <property type="match status" value="1"/>
</dbReference>
<dbReference type="Proteomes" id="UP000562352">
    <property type="component" value="Unassembled WGS sequence"/>
</dbReference>
<dbReference type="EMBL" id="JACHJJ010000029">
    <property type="protein sequence ID" value="MBB5967071.1"/>
    <property type="molecule type" value="Genomic_DNA"/>
</dbReference>
<dbReference type="RefSeq" id="WP_184947789.1">
    <property type="nucleotide sequence ID" value="NZ_BAAAWZ010000001.1"/>
</dbReference>
<dbReference type="PANTHER" id="PTHR21240">
    <property type="entry name" value="2-AMINO-3-CARBOXYLMUCONATE-6-SEMIALDEHYDE DECARBOXYLASE"/>
    <property type="match status" value="1"/>
</dbReference>
<evidence type="ECO:0000313" key="3">
    <source>
        <dbReference type="EMBL" id="MBB5967071.1"/>
    </source>
</evidence>
<dbReference type="GO" id="GO:0016787">
    <property type="term" value="F:hydrolase activity"/>
    <property type="evidence" value="ECO:0007669"/>
    <property type="project" value="UniProtKB-KW"/>
</dbReference>
<dbReference type="AlphaFoldDB" id="A0A841DA62"/>